<keyword evidence="6" id="KW-0808">Transferase</keyword>
<evidence type="ECO:0000313" key="7">
    <source>
        <dbReference type="Proteomes" id="UP001168528"/>
    </source>
</evidence>
<dbReference type="PANTHER" id="PTHR11999:SF70">
    <property type="entry name" value="MIP05841P"/>
    <property type="match status" value="1"/>
</dbReference>
<dbReference type="Gene3D" id="3.90.1150.170">
    <property type="match status" value="1"/>
</dbReference>
<evidence type="ECO:0000256" key="4">
    <source>
        <dbReference type="ARBA" id="ARBA00023239"/>
    </source>
</evidence>
<dbReference type="InterPro" id="IPR021115">
    <property type="entry name" value="Pyridoxal-P_BS"/>
</dbReference>
<accession>A0ABT8RD23</accession>
<dbReference type="InterPro" id="IPR002129">
    <property type="entry name" value="PyrdxlP-dep_de-COase"/>
</dbReference>
<dbReference type="PANTHER" id="PTHR11999">
    <property type="entry name" value="GROUP II PYRIDOXAL-5-PHOSPHATE DECARBOXYLASE"/>
    <property type="match status" value="1"/>
</dbReference>
<dbReference type="SUPFAM" id="SSF53383">
    <property type="entry name" value="PLP-dependent transferases"/>
    <property type="match status" value="1"/>
</dbReference>
<evidence type="ECO:0000256" key="3">
    <source>
        <dbReference type="ARBA" id="ARBA00022898"/>
    </source>
</evidence>
<keyword evidence="2" id="KW-0210">Decarboxylase</keyword>
<evidence type="ECO:0000256" key="2">
    <source>
        <dbReference type="ARBA" id="ARBA00022793"/>
    </source>
</evidence>
<gene>
    <name evidence="6" type="ORF">Q0590_27250</name>
</gene>
<protein>
    <submittedName>
        <fullName evidence="6">Aminotransferase class V-fold PLP-dependent enzyme</fullName>
    </submittedName>
</protein>
<name>A0ABT8RD23_9BACT</name>
<dbReference type="Gene3D" id="3.40.640.10">
    <property type="entry name" value="Type I PLP-dependent aspartate aminotransferase-like (Major domain)"/>
    <property type="match status" value="1"/>
</dbReference>
<sequence>MNTILQSLMQEVTAIVSGNVAPHVGIPVTAAAVRQHLSQYTFKEPVPLEVVLEDVVQMMRTWNLQMTHPRYLGLFNPATTLASVVAETLVALYNPQLAAWSHAPAANEIERHTLHYVGTTLGFPAAQLAASFTSGGSEANLTAMLAAMASHFPHYLEKGLMQLGTQPVFYVSEYAHNSFDKICKNIGIGANAMRVIPADDQLKMDVSALQAQIAKDLANQCTPFMVVGTAGTTAAGIIDPLPELAELCKKQHIWFHVDAAWAGAIVFSEKLKPLLKGIELADSVTMDAHKWFSVSFGAGMFFCRHKAVISHMFSVRADYMPKSEQDISDPYTSTLQWTRRFMGLKLFMTLAESGESAFSRLLENQTSLGDYFRRQLLERGWKISNSTPLPVVCFTHRAIESREVSITGMLHQIYQEANLWISAVSTSQTQKVFRACITNYHTTEKDIDFVVRELEKLLQHQLAVKAN</sequence>
<keyword evidence="3 5" id="KW-0663">Pyridoxal phosphate</keyword>
<evidence type="ECO:0000256" key="1">
    <source>
        <dbReference type="ARBA" id="ARBA00001933"/>
    </source>
</evidence>
<reference evidence="6" key="1">
    <citation type="submission" date="2023-07" db="EMBL/GenBank/DDBJ databases">
        <title>The genome sequence of Rhodocytophaga aerolata KACC 12507.</title>
        <authorList>
            <person name="Zhang X."/>
        </authorList>
    </citation>
    <scope>NUCLEOTIDE SEQUENCE</scope>
    <source>
        <strain evidence="6">KACC 12507</strain>
    </source>
</reference>
<dbReference type="InterPro" id="IPR015421">
    <property type="entry name" value="PyrdxlP-dep_Trfase_major"/>
</dbReference>
<evidence type="ECO:0000256" key="5">
    <source>
        <dbReference type="RuleBase" id="RU000382"/>
    </source>
</evidence>
<dbReference type="EMBL" id="JAUKPO010000024">
    <property type="protein sequence ID" value="MDO1450007.1"/>
    <property type="molecule type" value="Genomic_DNA"/>
</dbReference>
<comment type="cofactor">
    <cofactor evidence="1 5">
        <name>pyridoxal 5'-phosphate</name>
        <dbReference type="ChEBI" id="CHEBI:597326"/>
    </cofactor>
</comment>
<evidence type="ECO:0000313" key="6">
    <source>
        <dbReference type="EMBL" id="MDO1450007.1"/>
    </source>
</evidence>
<keyword evidence="6" id="KW-0032">Aminotransferase</keyword>
<proteinExistence type="inferred from homology"/>
<dbReference type="Proteomes" id="UP001168528">
    <property type="component" value="Unassembled WGS sequence"/>
</dbReference>
<keyword evidence="7" id="KW-1185">Reference proteome</keyword>
<dbReference type="InterPro" id="IPR015424">
    <property type="entry name" value="PyrdxlP-dep_Trfase"/>
</dbReference>
<comment type="similarity">
    <text evidence="5">Belongs to the group II decarboxylase family.</text>
</comment>
<organism evidence="6 7">
    <name type="scientific">Rhodocytophaga aerolata</name>
    <dbReference type="NCBI Taxonomy" id="455078"/>
    <lineage>
        <taxon>Bacteria</taxon>
        <taxon>Pseudomonadati</taxon>
        <taxon>Bacteroidota</taxon>
        <taxon>Cytophagia</taxon>
        <taxon>Cytophagales</taxon>
        <taxon>Rhodocytophagaceae</taxon>
        <taxon>Rhodocytophaga</taxon>
    </lineage>
</organism>
<dbReference type="RefSeq" id="WP_302040808.1">
    <property type="nucleotide sequence ID" value="NZ_JAUKPO010000024.1"/>
</dbReference>
<dbReference type="GO" id="GO:0008483">
    <property type="term" value="F:transaminase activity"/>
    <property type="evidence" value="ECO:0007669"/>
    <property type="project" value="UniProtKB-KW"/>
</dbReference>
<keyword evidence="4 5" id="KW-0456">Lyase</keyword>
<dbReference type="InterPro" id="IPR010977">
    <property type="entry name" value="Aromatic_deC"/>
</dbReference>
<dbReference type="Pfam" id="PF00282">
    <property type="entry name" value="Pyridoxal_deC"/>
    <property type="match status" value="1"/>
</dbReference>
<dbReference type="PROSITE" id="PS00392">
    <property type="entry name" value="DDC_GAD_HDC_YDC"/>
    <property type="match status" value="1"/>
</dbReference>
<comment type="caution">
    <text evidence="6">The sequence shown here is derived from an EMBL/GenBank/DDBJ whole genome shotgun (WGS) entry which is preliminary data.</text>
</comment>